<keyword evidence="1 4" id="KW-0489">Methyltransferase</keyword>
<keyword evidence="2 4" id="KW-0808">Transferase</keyword>
<dbReference type="Pfam" id="PF05958">
    <property type="entry name" value="tRNA_U5-meth_tr"/>
    <property type="match status" value="1"/>
</dbReference>
<keyword evidence="3 4" id="KW-0949">S-adenosyl-L-methionine</keyword>
<dbReference type="InterPro" id="IPR030391">
    <property type="entry name" value="MeTrfase_TrmA_CS"/>
</dbReference>
<gene>
    <name evidence="6" type="ORF">P7079_04635</name>
</gene>
<evidence type="ECO:0000256" key="4">
    <source>
        <dbReference type="PROSITE-ProRule" id="PRU01024"/>
    </source>
</evidence>
<evidence type="ECO:0000313" key="6">
    <source>
        <dbReference type="EMBL" id="WFM82698.1"/>
    </source>
</evidence>
<feature type="binding site" evidence="4">
    <location>
        <position position="263"/>
    </location>
    <ligand>
        <name>S-adenosyl-L-methionine</name>
        <dbReference type="ChEBI" id="CHEBI:59789"/>
    </ligand>
</feature>
<feature type="binding site" evidence="4">
    <location>
        <position position="234"/>
    </location>
    <ligand>
        <name>S-adenosyl-L-methionine</name>
        <dbReference type="ChEBI" id="CHEBI:59789"/>
    </ligand>
</feature>
<feature type="binding site" evidence="4">
    <location>
        <position position="287"/>
    </location>
    <ligand>
        <name>S-adenosyl-L-methionine</name>
        <dbReference type="ChEBI" id="CHEBI:59789"/>
    </ligand>
</feature>
<proteinExistence type="inferred from homology"/>
<evidence type="ECO:0000313" key="7">
    <source>
        <dbReference type="Proteomes" id="UP001215216"/>
    </source>
</evidence>
<dbReference type="PANTHER" id="PTHR11061">
    <property type="entry name" value="RNA M5U METHYLTRANSFERASE"/>
    <property type="match status" value="1"/>
</dbReference>
<name>A0ABY8FW25_9ACTO</name>
<evidence type="ECO:0000256" key="2">
    <source>
        <dbReference type="ARBA" id="ARBA00022679"/>
    </source>
</evidence>
<dbReference type="InterPro" id="IPR010280">
    <property type="entry name" value="U5_MeTrfase_fam"/>
</dbReference>
<keyword evidence="7" id="KW-1185">Reference proteome</keyword>
<organism evidence="6 7">
    <name type="scientific">Arcanobacterium canis</name>
    <dbReference type="NCBI Taxonomy" id="999183"/>
    <lineage>
        <taxon>Bacteria</taxon>
        <taxon>Bacillati</taxon>
        <taxon>Actinomycetota</taxon>
        <taxon>Actinomycetes</taxon>
        <taxon>Actinomycetales</taxon>
        <taxon>Actinomycetaceae</taxon>
        <taxon>Arcanobacterium</taxon>
    </lineage>
</organism>
<dbReference type="Pfam" id="PF01938">
    <property type="entry name" value="TRAM"/>
    <property type="match status" value="1"/>
</dbReference>
<evidence type="ECO:0000256" key="1">
    <source>
        <dbReference type="ARBA" id="ARBA00022603"/>
    </source>
</evidence>
<dbReference type="PROSITE" id="PS51687">
    <property type="entry name" value="SAM_MT_RNA_M5U"/>
    <property type="match status" value="1"/>
</dbReference>
<dbReference type="PROSITE" id="PS50926">
    <property type="entry name" value="TRAM"/>
    <property type="match status" value="1"/>
</dbReference>
<dbReference type="PANTHER" id="PTHR11061:SF30">
    <property type="entry name" value="TRNA (URACIL(54)-C(5))-METHYLTRANSFERASE"/>
    <property type="match status" value="1"/>
</dbReference>
<reference evidence="6 7" key="1">
    <citation type="submission" date="2023-03" db="EMBL/GenBank/DDBJ databases">
        <title>Complete genome of Arcanobacterium canis strain DSM 25104 isolated in 2010 from a canine otitis externa in Germany.</title>
        <authorList>
            <person name="Borowiak M."/>
            <person name="Kreitlow A."/>
            <person name="Malorny B."/>
            <person name="Laemmler C."/>
            <person name="Prenger-Berninghoff E."/>
            <person name="Ploetz M."/>
            <person name="Abdulmawjood A."/>
        </authorList>
    </citation>
    <scope>NUCLEOTIDE SEQUENCE [LARGE SCALE GENOMIC DNA]</scope>
    <source>
        <strain evidence="6 7">DSM 25104</strain>
    </source>
</reference>
<feature type="binding site" evidence="4">
    <location>
        <position position="331"/>
    </location>
    <ligand>
        <name>S-adenosyl-L-methionine</name>
        <dbReference type="ChEBI" id="CHEBI:59789"/>
    </ligand>
</feature>
<evidence type="ECO:0000256" key="3">
    <source>
        <dbReference type="ARBA" id="ARBA00022691"/>
    </source>
</evidence>
<dbReference type="EMBL" id="CP121208">
    <property type="protein sequence ID" value="WFM82698.1"/>
    <property type="molecule type" value="Genomic_DNA"/>
</dbReference>
<dbReference type="Gene3D" id="2.40.50.140">
    <property type="entry name" value="Nucleic acid-binding proteins"/>
    <property type="match status" value="1"/>
</dbReference>
<dbReference type="InterPro" id="IPR029063">
    <property type="entry name" value="SAM-dependent_MTases_sf"/>
</dbReference>
<comment type="similarity">
    <text evidence="4">Belongs to the class I-like SAM-binding methyltransferase superfamily. RNA M5U methyltransferase family.</text>
</comment>
<feature type="domain" description="TRAM" evidence="5">
    <location>
        <begin position="1"/>
        <end position="52"/>
    </location>
</feature>
<dbReference type="PROSITE" id="PS01231">
    <property type="entry name" value="TRMA_2"/>
    <property type="match status" value="1"/>
</dbReference>
<dbReference type="SUPFAM" id="SSF53335">
    <property type="entry name" value="S-adenosyl-L-methionine-dependent methyltransferases"/>
    <property type="match status" value="1"/>
</dbReference>
<protein>
    <submittedName>
        <fullName evidence="6">TRAM domain-containing protein</fullName>
    </submittedName>
</protein>
<accession>A0ABY8FW25</accession>
<feature type="active site" description="Nucleophile" evidence="4">
    <location>
        <position position="358"/>
    </location>
</feature>
<dbReference type="CDD" id="cd02440">
    <property type="entry name" value="AdoMet_MTases"/>
    <property type="match status" value="1"/>
</dbReference>
<dbReference type="Gene3D" id="3.40.50.150">
    <property type="entry name" value="Vaccinia Virus protein VP39"/>
    <property type="match status" value="1"/>
</dbReference>
<dbReference type="InterPro" id="IPR012340">
    <property type="entry name" value="NA-bd_OB-fold"/>
</dbReference>
<evidence type="ECO:0000259" key="5">
    <source>
        <dbReference type="PROSITE" id="PS50926"/>
    </source>
</evidence>
<sequence>MKIEITDVAHGGVFVGRVSNEVVFVRGALPGEVCDVEITKKRSKLSFARVTRVLEASEHRVEERWPDGAAGAVGAADFQHADLAYQRKLKGNVIRALAHRIGSPQLGEALSGLTVEPIDSTDGWHRRTRFDLVKLPQGVGMYKEQSHNLIRLTEQPLAVTELEDLDLYGSAWDDVIAAGTRMHVVAPASGPNVVVTGKDVWTAPHHRSRAKLIERATTESKIFDYELTPSGFWQVHAQAPSALLRLVLAGADVHEGDHVVELFSGAGLFSLPLAAAIGHTGTLVTMEGSPTAVVDARANLAKFSNTTFHTGRIDVRHVSELTEHADVVIADPPRSGLGTQQAKALAACGARRIVMVSCDPAAMARDAATLLGHGWELLSSRALDIFPQTHHVEIVSVFGEASPR</sequence>
<dbReference type="Proteomes" id="UP001215216">
    <property type="component" value="Chromosome"/>
</dbReference>
<dbReference type="RefSeq" id="WP_278012124.1">
    <property type="nucleotide sequence ID" value="NZ_CP121208.1"/>
</dbReference>
<dbReference type="InterPro" id="IPR002792">
    <property type="entry name" value="TRAM_dom"/>
</dbReference>
<dbReference type="SUPFAM" id="SSF50249">
    <property type="entry name" value="Nucleic acid-binding proteins"/>
    <property type="match status" value="1"/>
</dbReference>